<keyword evidence="1" id="KW-0472">Membrane</keyword>
<feature type="transmembrane region" description="Helical" evidence="1">
    <location>
        <begin position="50"/>
        <end position="67"/>
    </location>
</feature>
<keyword evidence="1" id="KW-1133">Transmembrane helix</keyword>
<keyword evidence="1" id="KW-0812">Transmembrane</keyword>
<dbReference type="EMBL" id="FCOE02000014">
    <property type="protein sequence ID" value="SAK74970.1"/>
    <property type="molecule type" value="Genomic_DNA"/>
</dbReference>
<sequence>MRPGRSCAPSQPDLKWRFESPRITVMKRFLAFCLAAWSAAALLYFGRHSAALIALSGVIALAGFDLLRPDSNHGA</sequence>
<feature type="transmembrane region" description="Helical" evidence="1">
    <location>
        <begin position="25"/>
        <end position="44"/>
    </location>
</feature>
<comment type="caution">
    <text evidence="2">The sequence shown here is derived from an EMBL/GenBank/DDBJ whole genome shotgun (WGS) entry which is preliminary data.</text>
</comment>
<organism evidence="2 3">
    <name type="scientific">Caballeronia pedi</name>
    <dbReference type="NCBI Taxonomy" id="1777141"/>
    <lineage>
        <taxon>Bacteria</taxon>
        <taxon>Pseudomonadati</taxon>
        <taxon>Pseudomonadota</taxon>
        <taxon>Betaproteobacteria</taxon>
        <taxon>Burkholderiales</taxon>
        <taxon>Burkholderiaceae</taxon>
        <taxon>Caballeronia</taxon>
    </lineage>
</organism>
<dbReference type="AlphaFoldDB" id="A0A158BYA7"/>
<proteinExistence type="predicted"/>
<reference evidence="2" key="1">
    <citation type="submission" date="2016-01" db="EMBL/GenBank/DDBJ databases">
        <authorList>
            <person name="Peeters C."/>
        </authorList>
    </citation>
    <scope>NUCLEOTIDE SEQUENCE [LARGE SCALE GENOMIC DNA]</scope>
    <source>
        <strain evidence="2">LMG 29323</strain>
    </source>
</reference>
<name>A0A158BYA7_9BURK</name>
<keyword evidence="3" id="KW-1185">Reference proteome</keyword>
<dbReference type="Proteomes" id="UP000054911">
    <property type="component" value="Unassembled WGS sequence"/>
</dbReference>
<gene>
    <name evidence="2" type="ORF">AWB80_04294</name>
</gene>
<evidence type="ECO:0000313" key="3">
    <source>
        <dbReference type="Proteomes" id="UP000054911"/>
    </source>
</evidence>
<evidence type="ECO:0000313" key="2">
    <source>
        <dbReference type="EMBL" id="SAK74970.1"/>
    </source>
</evidence>
<evidence type="ECO:0000256" key="1">
    <source>
        <dbReference type="SAM" id="Phobius"/>
    </source>
</evidence>
<accession>A0A158BYA7</accession>
<protein>
    <submittedName>
        <fullName evidence="2">Membrane protein</fullName>
    </submittedName>
</protein>